<gene>
    <name evidence="1" type="ORF">K402DRAFT_418750</name>
</gene>
<dbReference type="Proteomes" id="UP000800041">
    <property type="component" value="Unassembled WGS sequence"/>
</dbReference>
<keyword evidence="2" id="KW-1185">Reference proteome</keyword>
<evidence type="ECO:0000313" key="2">
    <source>
        <dbReference type="Proteomes" id="UP000800041"/>
    </source>
</evidence>
<organism evidence="1 2">
    <name type="scientific">Aulographum hederae CBS 113979</name>
    <dbReference type="NCBI Taxonomy" id="1176131"/>
    <lineage>
        <taxon>Eukaryota</taxon>
        <taxon>Fungi</taxon>
        <taxon>Dikarya</taxon>
        <taxon>Ascomycota</taxon>
        <taxon>Pezizomycotina</taxon>
        <taxon>Dothideomycetes</taxon>
        <taxon>Pleosporomycetidae</taxon>
        <taxon>Aulographales</taxon>
        <taxon>Aulographaceae</taxon>
    </lineage>
</organism>
<accession>A0A6G1H8V8</accession>
<proteinExistence type="predicted"/>
<sequence>MPSPFSTDRGELCQHVDYRVGCLSCCAHNARDQIKEAIAEKEKREGAVEGYLQTFLKKNDVAEQDRFGERLEGATKQRAAWIERCQGLEIMLGSYEARIKDVCNCTDPNALSEAFENIAIEHEDELWQVWRNAAKTDVGDGLIKFHQEGPQLRAVI</sequence>
<protein>
    <submittedName>
        <fullName evidence="1">Uncharacterized protein</fullName>
    </submittedName>
</protein>
<name>A0A6G1H8V8_9PEZI</name>
<dbReference type="EMBL" id="ML977145">
    <property type="protein sequence ID" value="KAF1989497.1"/>
    <property type="molecule type" value="Genomic_DNA"/>
</dbReference>
<dbReference type="OrthoDB" id="3741657at2759"/>
<evidence type="ECO:0000313" key="1">
    <source>
        <dbReference type="EMBL" id="KAF1989497.1"/>
    </source>
</evidence>
<reference evidence="1" key="1">
    <citation type="journal article" date="2020" name="Stud. Mycol.">
        <title>101 Dothideomycetes genomes: a test case for predicting lifestyles and emergence of pathogens.</title>
        <authorList>
            <person name="Haridas S."/>
            <person name="Albert R."/>
            <person name="Binder M."/>
            <person name="Bloem J."/>
            <person name="Labutti K."/>
            <person name="Salamov A."/>
            <person name="Andreopoulos B."/>
            <person name="Baker S."/>
            <person name="Barry K."/>
            <person name="Bills G."/>
            <person name="Bluhm B."/>
            <person name="Cannon C."/>
            <person name="Castanera R."/>
            <person name="Culley D."/>
            <person name="Daum C."/>
            <person name="Ezra D."/>
            <person name="Gonzalez J."/>
            <person name="Henrissat B."/>
            <person name="Kuo A."/>
            <person name="Liang C."/>
            <person name="Lipzen A."/>
            <person name="Lutzoni F."/>
            <person name="Magnuson J."/>
            <person name="Mondo S."/>
            <person name="Nolan M."/>
            <person name="Ohm R."/>
            <person name="Pangilinan J."/>
            <person name="Park H.-J."/>
            <person name="Ramirez L."/>
            <person name="Alfaro M."/>
            <person name="Sun H."/>
            <person name="Tritt A."/>
            <person name="Yoshinaga Y."/>
            <person name="Zwiers L.-H."/>
            <person name="Turgeon B."/>
            <person name="Goodwin S."/>
            <person name="Spatafora J."/>
            <person name="Crous P."/>
            <person name="Grigoriev I."/>
        </authorList>
    </citation>
    <scope>NUCLEOTIDE SEQUENCE</scope>
    <source>
        <strain evidence="1">CBS 113979</strain>
    </source>
</reference>
<dbReference type="AlphaFoldDB" id="A0A6G1H8V8"/>